<protein>
    <submittedName>
        <fullName evidence="1">Uncharacterized protein</fullName>
    </submittedName>
</protein>
<proteinExistence type="predicted"/>
<keyword evidence="2" id="KW-1185">Reference proteome</keyword>
<gene>
    <name evidence="1" type="ORF">QFC20_000871</name>
</gene>
<name>A0ACC2WYI1_9TREE</name>
<comment type="caution">
    <text evidence="1">The sequence shown here is derived from an EMBL/GenBank/DDBJ whole genome shotgun (WGS) entry which is preliminary data.</text>
</comment>
<evidence type="ECO:0000313" key="1">
    <source>
        <dbReference type="EMBL" id="KAJ9116191.1"/>
    </source>
</evidence>
<dbReference type="EMBL" id="JASBWS010000004">
    <property type="protein sequence ID" value="KAJ9116191.1"/>
    <property type="molecule type" value="Genomic_DNA"/>
</dbReference>
<dbReference type="Proteomes" id="UP001230649">
    <property type="component" value="Unassembled WGS sequence"/>
</dbReference>
<organism evidence="1 2">
    <name type="scientific">Naganishia adeliensis</name>
    <dbReference type="NCBI Taxonomy" id="92952"/>
    <lineage>
        <taxon>Eukaryota</taxon>
        <taxon>Fungi</taxon>
        <taxon>Dikarya</taxon>
        <taxon>Basidiomycota</taxon>
        <taxon>Agaricomycotina</taxon>
        <taxon>Tremellomycetes</taxon>
        <taxon>Filobasidiales</taxon>
        <taxon>Filobasidiaceae</taxon>
        <taxon>Naganishia</taxon>
    </lineage>
</organism>
<sequence length="615" mass="67458">MLLRLVPTPFEANPQPPTILFTLPMPNQPYTAKGLPLPSQLLTHRNVCLQQGIECSNPLLGDKASWLFGAIAEVTFVTSTSQILVQMQDSTEHWLDLSPACMAQCDKVIEQVTLSFAPVPQSGRVAPLSPPTSPISHVRQKSSLSGSFLDGRRQSPSSLLMSLLSPLIAPASSSSSDGSEGMFSAQQSSASHQGRPTARLSAQRATNPAKFHRRLARSMLVDTFRQFVLPRLKETLPSSYLSYTIDADQSRKQEEWNKLQGEIEALLERVSYQRSESAVPSVLRRPSLGPRGNASINVNRVGENAIRSSESSSLTSSSSSSTIKPETITSLAPAMYIATLPPYTELPSNVRITYATMHRRINDFSSLEACELEKNERRGIRRACSIGSISPIHHHLRPIRPSALRHSVFPEVDEERSSTRSFISSFETAGRVDEFARGINVRSISPSLVQSTMSDSEDSSDEEDDEELLTRQEIAVAFADFCISSPPTLVYNRSAESLESDNESIESIESPASLSSCGNEDQEDEGAVFVCPTTPRLGSVSQLSTSVKVDLPRPAPSVLRRFSVDSIDPLMQISGELEEEHETPQHAGFFPDMLGTRRKSEGLPFASYEHHAVAF</sequence>
<accession>A0ACC2WYI1</accession>
<reference evidence="1" key="1">
    <citation type="submission" date="2023-04" db="EMBL/GenBank/DDBJ databases">
        <title>Draft Genome sequencing of Naganishia species isolated from polar environments using Oxford Nanopore Technology.</title>
        <authorList>
            <person name="Leo P."/>
            <person name="Venkateswaran K."/>
        </authorList>
    </citation>
    <scope>NUCLEOTIDE SEQUENCE</scope>
    <source>
        <strain evidence="1">MNA-CCFEE 5262</strain>
    </source>
</reference>
<evidence type="ECO:0000313" key="2">
    <source>
        <dbReference type="Proteomes" id="UP001230649"/>
    </source>
</evidence>